<dbReference type="EMBL" id="CALLCH030000021">
    <property type="protein sequence ID" value="CAI4220130.1"/>
    <property type="molecule type" value="Genomic_DNA"/>
</dbReference>
<keyword evidence="2" id="KW-0812">Transmembrane</keyword>
<gene>
    <name evidence="3" type="ORF">PPNO1_LOCUS9673</name>
</gene>
<evidence type="ECO:0000256" key="1">
    <source>
        <dbReference type="SAM" id="MobiDB-lite"/>
    </source>
</evidence>
<organism evidence="3 4">
    <name type="scientific">Parascedosporium putredinis</name>
    <dbReference type="NCBI Taxonomy" id="1442378"/>
    <lineage>
        <taxon>Eukaryota</taxon>
        <taxon>Fungi</taxon>
        <taxon>Dikarya</taxon>
        <taxon>Ascomycota</taxon>
        <taxon>Pezizomycotina</taxon>
        <taxon>Sordariomycetes</taxon>
        <taxon>Hypocreomycetidae</taxon>
        <taxon>Microascales</taxon>
        <taxon>Microascaceae</taxon>
        <taxon>Parascedosporium</taxon>
    </lineage>
</organism>
<evidence type="ECO:0000313" key="3">
    <source>
        <dbReference type="EMBL" id="CAI4220130.1"/>
    </source>
</evidence>
<feature type="transmembrane region" description="Helical" evidence="2">
    <location>
        <begin position="240"/>
        <end position="265"/>
    </location>
</feature>
<name>A0A9P1HE61_9PEZI</name>
<feature type="transmembrane region" description="Helical" evidence="2">
    <location>
        <begin position="271"/>
        <end position="291"/>
    </location>
</feature>
<protein>
    <recommendedName>
        <fullName evidence="5">F-box domain-containing protein</fullName>
    </recommendedName>
</protein>
<evidence type="ECO:0008006" key="5">
    <source>
        <dbReference type="Google" id="ProtNLM"/>
    </source>
</evidence>
<keyword evidence="2" id="KW-1133">Transmembrane helix</keyword>
<keyword evidence="2" id="KW-0472">Membrane</keyword>
<evidence type="ECO:0000256" key="2">
    <source>
        <dbReference type="SAM" id="Phobius"/>
    </source>
</evidence>
<feature type="compositionally biased region" description="Acidic residues" evidence="1">
    <location>
        <begin position="32"/>
        <end position="86"/>
    </location>
</feature>
<accession>A0A9P1HE61</accession>
<feature type="transmembrane region" description="Helical" evidence="2">
    <location>
        <begin position="303"/>
        <end position="328"/>
    </location>
</feature>
<sequence>MPSDLALRPARERLAALLQSVFSNLHRHDESSSDEEDQDDDEDDVEFPAENASDDEGEVQVDGDVEIEVEDEDEGDPMGEAGDADDVTSVSSSSLSASSSEETLSVPVLIIGELDFADIQQLRLTSRFYHSLITKSLLKDMYGTALEGVILSHCHLCLRRDPGRNALLFADIDHPKYPFCSRCVDCAVRRNELVPGCRVAMGNYRSAWVCRWCGYPVLVSSAWNHAHFHKRCHAWYGTTLLAYLALGWLQFCIVIIGAALCLRYFRNDTLVLVPSILCLLFAPVPPILINIRRPTTDRNYHWSLAIELVLLGLWIAPTYAIASTAAALPSSAVSKATAATLTFCVLNLLFRLLNTLGNLILLFEFRFWRRKKPDLPLPVASPPGSWPRSSFGLIPGPLSRSTPLPVQSRVEDLEQRGSMVICI</sequence>
<feature type="compositionally biased region" description="Low complexity" evidence="1">
    <location>
        <begin position="87"/>
        <end position="98"/>
    </location>
</feature>
<dbReference type="OrthoDB" id="4759647at2759"/>
<proteinExistence type="predicted"/>
<feature type="region of interest" description="Disordered" evidence="1">
    <location>
        <begin position="25"/>
        <end position="98"/>
    </location>
</feature>
<reference evidence="3" key="1">
    <citation type="submission" date="2022-11" db="EMBL/GenBank/DDBJ databases">
        <authorList>
            <person name="Scott C."/>
            <person name="Bruce N."/>
        </authorList>
    </citation>
    <scope>NUCLEOTIDE SEQUENCE</scope>
</reference>
<comment type="caution">
    <text evidence="3">The sequence shown here is derived from an EMBL/GenBank/DDBJ whole genome shotgun (WGS) entry which is preliminary data.</text>
</comment>
<evidence type="ECO:0000313" key="4">
    <source>
        <dbReference type="Proteomes" id="UP000838763"/>
    </source>
</evidence>
<dbReference type="AlphaFoldDB" id="A0A9P1HE61"/>
<keyword evidence="4" id="KW-1185">Reference proteome</keyword>
<feature type="transmembrane region" description="Helical" evidence="2">
    <location>
        <begin position="340"/>
        <end position="363"/>
    </location>
</feature>
<dbReference type="Proteomes" id="UP000838763">
    <property type="component" value="Unassembled WGS sequence"/>
</dbReference>